<protein>
    <recommendedName>
        <fullName evidence="2">SpoVT-AbrB domain-containing protein</fullName>
    </recommendedName>
</protein>
<evidence type="ECO:0000313" key="4">
    <source>
        <dbReference type="Proteomes" id="UP000265643"/>
    </source>
</evidence>
<sequence>MRKVKKYQESDQRVKKCVQPKVAETARLVYTMYIPKGVDFMQTQIKNWGNSQGVRLPKQILEAANMEVDEVIDIEVKEGKIILQKTFRHKTLEERAEVFGGELNLDGEYDWGEPVGREVW</sequence>
<dbReference type="GO" id="GO:0097351">
    <property type="term" value="F:toxin sequestering activity"/>
    <property type="evidence" value="ECO:0007669"/>
    <property type="project" value="InterPro"/>
</dbReference>
<dbReference type="PANTHER" id="PTHR40516:SF1">
    <property type="entry name" value="ANTITOXIN CHPS-RELATED"/>
    <property type="match status" value="1"/>
</dbReference>
<dbReference type="Pfam" id="PF04014">
    <property type="entry name" value="MazE_antitoxin"/>
    <property type="match status" value="1"/>
</dbReference>
<reference evidence="4" key="1">
    <citation type="submission" date="2018-09" db="EMBL/GenBank/DDBJ databases">
        <title>Draft Genome Sequence of Mediterraneibacter sp. KCTC 15684.</title>
        <authorList>
            <person name="Kim J.S."/>
            <person name="Han K.I."/>
            <person name="Suh M.K."/>
            <person name="Lee K.C."/>
            <person name="Eom M.K."/>
            <person name="Lee J.H."/>
            <person name="Park S.H."/>
            <person name="Kang S.W."/>
            <person name="Park J.E."/>
            <person name="Oh B.S."/>
            <person name="Yu S.Y."/>
            <person name="Choi S.H."/>
            <person name="Lee D.H."/>
            <person name="Yoon H."/>
            <person name="Kim B."/>
            <person name="Yang S.J."/>
            <person name="Lee J.S."/>
        </authorList>
    </citation>
    <scope>NUCLEOTIDE SEQUENCE [LARGE SCALE GENOMIC DNA]</scope>
    <source>
        <strain evidence="4">KCTC 15684</strain>
    </source>
</reference>
<dbReference type="PROSITE" id="PS51740">
    <property type="entry name" value="SPOVT_ABRB"/>
    <property type="match status" value="1"/>
</dbReference>
<gene>
    <name evidence="3" type="ORF">KGMB01110_08940</name>
</gene>
<keyword evidence="1" id="KW-0238">DNA-binding</keyword>
<evidence type="ECO:0000256" key="1">
    <source>
        <dbReference type="PROSITE-ProRule" id="PRU01076"/>
    </source>
</evidence>
<dbReference type="SUPFAM" id="SSF89447">
    <property type="entry name" value="AbrB/MazE/MraZ-like"/>
    <property type="match status" value="1"/>
</dbReference>
<dbReference type="InterPro" id="IPR037914">
    <property type="entry name" value="SpoVT-AbrB_sf"/>
</dbReference>
<dbReference type="Proteomes" id="UP000265643">
    <property type="component" value="Unassembled WGS sequence"/>
</dbReference>
<feature type="domain" description="SpoVT-AbrB" evidence="2">
    <location>
        <begin position="43"/>
        <end position="88"/>
    </location>
</feature>
<name>A0A391P6G6_9FIRM</name>
<evidence type="ECO:0000313" key="3">
    <source>
        <dbReference type="EMBL" id="GCA66458.1"/>
    </source>
</evidence>
<dbReference type="AlphaFoldDB" id="A0A391P6G6"/>
<dbReference type="InterPro" id="IPR039052">
    <property type="entry name" value="Antitox_PemI-like"/>
</dbReference>
<keyword evidence="4" id="KW-1185">Reference proteome</keyword>
<dbReference type="EMBL" id="BHGK01000001">
    <property type="protein sequence ID" value="GCA66458.1"/>
    <property type="molecule type" value="Genomic_DNA"/>
</dbReference>
<comment type="caution">
    <text evidence="3">The sequence shown here is derived from an EMBL/GenBank/DDBJ whole genome shotgun (WGS) entry which is preliminary data.</text>
</comment>
<organism evidence="3 4">
    <name type="scientific">Mediterraneibacter butyricigenes</name>
    <dbReference type="NCBI Taxonomy" id="2316025"/>
    <lineage>
        <taxon>Bacteria</taxon>
        <taxon>Bacillati</taxon>
        <taxon>Bacillota</taxon>
        <taxon>Clostridia</taxon>
        <taxon>Lachnospirales</taxon>
        <taxon>Lachnospiraceae</taxon>
        <taxon>Mediterraneibacter</taxon>
    </lineage>
</organism>
<dbReference type="PANTHER" id="PTHR40516">
    <property type="entry name" value="ANTITOXIN CHPS-RELATED"/>
    <property type="match status" value="1"/>
</dbReference>
<evidence type="ECO:0000259" key="2">
    <source>
        <dbReference type="PROSITE" id="PS51740"/>
    </source>
</evidence>
<accession>A0A391P6G6</accession>
<dbReference type="SMART" id="SM00966">
    <property type="entry name" value="SpoVT_AbrB"/>
    <property type="match status" value="1"/>
</dbReference>
<dbReference type="InterPro" id="IPR007159">
    <property type="entry name" value="SpoVT-AbrB_dom"/>
</dbReference>
<dbReference type="GO" id="GO:0003677">
    <property type="term" value="F:DNA binding"/>
    <property type="evidence" value="ECO:0007669"/>
    <property type="project" value="UniProtKB-UniRule"/>
</dbReference>
<proteinExistence type="predicted"/>
<dbReference type="Gene3D" id="2.10.260.10">
    <property type="match status" value="1"/>
</dbReference>